<sequence length="122" mass="13311">MPPLLISIGTDPSDPQDTEEALHALRRELDDIDVPAAPLPAGPAPLHTRGADVAALTALAVAVWHPEVLAPLIELVRSWAGRQGRTVRIEIDGDVLELSRADADQQRRIVDEWLRRHGGEAR</sequence>
<keyword evidence="2" id="KW-1185">Reference proteome</keyword>
<dbReference type="EMBL" id="JAVDYB010000001">
    <property type="protein sequence ID" value="MDR7275993.1"/>
    <property type="molecule type" value="Genomic_DNA"/>
</dbReference>
<reference evidence="1" key="1">
    <citation type="submission" date="2023-07" db="EMBL/GenBank/DDBJ databases">
        <title>Sequencing the genomes of 1000 actinobacteria strains.</title>
        <authorList>
            <person name="Klenk H.-P."/>
        </authorList>
    </citation>
    <scope>NUCLEOTIDE SEQUENCE</scope>
    <source>
        <strain evidence="1">DSM 44707</strain>
    </source>
</reference>
<accession>A0AAE3YLF2</accession>
<comment type="caution">
    <text evidence="1">The sequence shown here is derived from an EMBL/GenBank/DDBJ whole genome shotgun (WGS) entry which is preliminary data.</text>
</comment>
<evidence type="ECO:0000313" key="2">
    <source>
        <dbReference type="Proteomes" id="UP001183643"/>
    </source>
</evidence>
<gene>
    <name evidence="1" type="ORF">J2S41_002771</name>
</gene>
<organism evidence="1 2">
    <name type="scientific">Catenuloplanes atrovinosus</name>
    <dbReference type="NCBI Taxonomy" id="137266"/>
    <lineage>
        <taxon>Bacteria</taxon>
        <taxon>Bacillati</taxon>
        <taxon>Actinomycetota</taxon>
        <taxon>Actinomycetes</taxon>
        <taxon>Micromonosporales</taxon>
        <taxon>Micromonosporaceae</taxon>
        <taxon>Catenuloplanes</taxon>
    </lineage>
</organism>
<evidence type="ECO:0000313" key="1">
    <source>
        <dbReference type="EMBL" id="MDR7275993.1"/>
    </source>
</evidence>
<name>A0AAE3YLF2_9ACTN</name>
<dbReference type="RefSeq" id="WP_310367686.1">
    <property type="nucleotide sequence ID" value="NZ_JAVDYB010000001.1"/>
</dbReference>
<protein>
    <submittedName>
        <fullName evidence="1">Uncharacterized protein</fullName>
    </submittedName>
</protein>
<dbReference type="AlphaFoldDB" id="A0AAE3YLF2"/>
<dbReference type="Proteomes" id="UP001183643">
    <property type="component" value="Unassembled WGS sequence"/>
</dbReference>
<proteinExistence type="predicted"/>